<dbReference type="AlphaFoldDB" id="A0A5J5MZ38"/>
<gene>
    <name evidence="3" type="ORF">FD755_000557</name>
</gene>
<keyword evidence="4" id="KW-1185">Reference proteome</keyword>
<evidence type="ECO:0000256" key="2">
    <source>
        <dbReference type="SAM" id="MobiDB-lite"/>
    </source>
</evidence>
<dbReference type="Proteomes" id="UP000326062">
    <property type="component" value="Chromosome 1"/>
</dbReference>
<organism evidence="3 4">
    <name type="scientific">Muntiacus reevesi</name>
    <name type="common">Reeves' muntjac</name>
    <name type="synonym">Cervus reevesi</name>
    <dbReference type="NCBI Taxonomy" id="9886"/>
    <lineage>
        <taxon>Eukaryota</taxon>
        <taxon>Metazoa</taxon>
        <taxon>Chordata</taxon>
        <taxon>Craniata</taxon>
        <taxon>Vertebrata</taxon>
        <taxon>Euteleostomi</taxon>
        <taxon>Mammalia</taxon>
        <taxon>Eutheria</taxon>
        <taxon>Laurasiatheria</taxon>
        <taxon>Artiodactyla</taxon>
        <taxon>Ruminantia</taxon>
        <taxon>Pecora</taxon>
        <taxon>Cervidae</taxon>
        <taxon>Muntiacinae</taxon>
        <taxon>Muntiacus</taxon>
    </lineage>
</organism>
<evidence type="ECO:0000313" key="4">
    <source>
        <dbReference type="Proteomes" id="UP000326062"/>
    </source>
</evidence>
<proteinExistence type="inferred from homology"/>
<evidence type="ECO:0000313" key="3">
    <source>
        <dbReference type="EMBL" id="KAB0385601.1"/>
    </source>
</evidence>
<dbReference type="InterPro" id="IPR029254">
    <property type="entry name" value="MRFAP1"/>
</dbReference>
<dbReference type="PANTHER" id="PTHR31324:SF2">
    <property type="entry name" value="MORF4 FAMILY-ASSOCIATED PROTEIN 1-LIKE 1"/>
    <property type="match status" value="1"/>
</dbReference>
<dbReference type="PANTHER" id="PTHR31324">
    <property type="entry name" value="MORF4 FAMILY-ASSOCIATED PROTEIN 1-RELATED"/>
    <property type="match status" value="1"/>
</dbReference>
<dbReference type="Pfam" id="PF15155">
    <property type="entry name" value="MRFAP1"/>
    <property type="match status" value="1"/>
</dbReference>
<feature type="region of interest" description="Disordered" evidence="2">
    <location>
        <begin position="87"/>
        <end position="120"/>
    </location>
</feature>
<name>A0A5J5MZ38_MUNRE</name>
<protein>
    <submittedName>
        <fullName evidence="3">Uncharacterized protein</fullName>
    </submittedName>
</protein>
<dbReference type="EMBL" id="VCEB01000001">
    <property type="protein sequence ID" value="KAB0385601.1"/>
    <property type="molecule type" value="Genomic_DNA"/>
</dbReference>
<reference evidence="3 4" key="1">
    <citation type="submission" date="2019-06" db="EMBL/GenBank/DDBJ databases">
        <title>Discovery of a novel chromosome fission-fusion reversal in muntjac.</title>
        <authorList>
            <person name="Mudd A.B."/>
            <person name="Bredeson J.V."/>
            <person name="Baum R."/>
            <person name="Hockemeyer D."/>
            <person name="Rokhsar D.S."/>
        </authorList>
    </citation>
    <scope>NUCLEOTIDE SEQUENCE [LARGE SCALE GENOMIC DNA]</scope>
    <source>
        <strain evidence="3">UCam_UCB_Mr</strain>
        <tissue evidence="3">Fibroblast cell line</tissue>
    </source>
</reference>
<comment type="similarity">
    <text evidence="1">Belongs to the MORF4 family-associated protein family.</text>
</comment>
<sequence length="120" mass="13517">MDLNQVEALEEVGVLEPEVDFKQFLLPGISCLSACLRTRSKWWEVDHLLIQMKTQVEASGQGTLNRIRPPYGEDDDRVSELCEKATEKGKAVETEAEMSTELSGTWRKATRPEGGTQVHR</sequence>
<accession>A0A5J5MZ38</accession>
<evidence type="ECO:0000256" key="1">
    <source>
        <dbReference type="ARBA" id="ARBA00005515"/>
    </source>
</evidence>
<comment type="caution">
    <text evidence="3">The sequence shown here is derived from an EMBL/GenBank/DDBJ whole genome shotgun (WGS) entry which is preliminary data.</text>
</comment>